<name>A0A5C5X7Y5_9PLAN</name>
<dbReference type="EMBL" id="SIHI01000001">
    <property type="protein sequence ID" value="TWT58928.1"/>
    <property type="molecule type" value="Genomic_DNA"/>
</dbReference>
<dbReference type="AlphaFoldDB" id="A0A5C5X7Y5"/>
<sequence>MFNSWHTQREPDTKKLRQFFNLTLNRESHYVRFGLSCGTLFKAFGVV</sequence>
<reference evidence="1 2" key="1">
    <citation type="submission" date="2019-02" db="EMBL/GenBank/DDBJ databases">
        <title>Deep-cultivation of Planctomycetes and their phenomic and genomic characterization uncovers novel biology.</title>
        <authorList>
            <person name="Wiegand S."/>
            <person name="Jogler M."/>
            <person name="Boedeker C."/>
            <person name="Pinto D."/>
            <person name="Vollmers J."/>
            <person name="Rivas-Marin E."/>
            <person name="Kohn T."/>
            <person name="Peeters S.H."/>
            <person name="Heuer A."/>
            <person name="Rast P."/>
            <person name="Oberbeckmann S."/>
            <person name="Bunk B."/>
            <person name="Jeske O."/>
            <person name="Meyerdierks A."/>
            <person name="Storesund J.E."/>
            <person name="Kallscheuer N."/>
            <person name="Luecker S."/>
            <person name="Lage O.M."/>
            <person name="Pohl T."/>
            <person name="Merkel B.J."/>
            <person name="Hornburger P."/>
            <person name="Mueller R.-W."/>
            <person name="Bruemmer F."/>
            <person name="Labrenz M."/>
            <person name="Spormann A.M."/>
            <person name="Op Den Camp H."/>
            <person name="Overmann J."/>
            <person name="Amann R."/>
            <person name="Jetten M.S.M."/>
            <person name="Mascher T."/>
            <person name="Medema M.H."/>
            <person name="Devos D.P."/>
            <person name="Kaster A.-K."/>
            <person name="Ovreas L."/>
            <person name="Rohde M."/>
            <person name="Galperin M.Y."/>
            <person name="Jogler C."/>
        </authorList>
    </citation>
    <scope>NUCLEOTIDE SEQUENCE [LARGE SCALE GENOMIC DNA]</scope>
    <source>
        <strain evidence="1 2">KOR42</strain>
    </source>
</reference>
<organism evidence="1 2">
    <name type="scientific">Thalassoglobus neptunius</name>
    <dbReference type="NCBI Taxonomy" id="1938619"/>
    <lineage>
        <taxon>Bacteria</taxon>
        <taxon>Pseudomonadati</taxon>
        <taxon>Planctomycetota</taxon>
        <taxon>Planctomycetia</taxon>
        <taxon>Planctomycetales</taxon>
        <taxon>Planctomycetaceae</taxon>
        <taxon>Thalassoglobus</taxon>
    </lineage>
</organism>
<proteinExistence type="predicted"/>
<evidence type="ECO:0000313" key="2">
    <source>
        <dbReference type="Proteomes" id="UP000317243"/>
    </source>
</evidence>
<keyword evidence="2" id="KW-1185">Reference proteome</keyword>
<dbReference type="Proteomes" id="UP000317243">
    <property type="component" value="Unassembled WGS sequence"/>
</dbReference>
<accession>A0A5C5X7Y5</accession>
<evidence type="ECO:0000313" key="1">
    <source>
        <dbReference type="EMBL" id="TWT58928.1"/>
    </source>
</evidence>
<gene>
    <name evidence="1" type="ORF">KOR42_23150</name>
</gene>
<comment type="caution">
    <text evidence="1">The sequence shown here is derived from an EMBL/GenBank/DDBJ whole genome shotgun (WGS) entry which is preliminary data.</text>
</comment>
<protein>
    <submittedName>
        <fullName evidence="1">Uncharacterized protein</fullName>
    </submittedName>
</protein>